<protein>
    <recommendedName>
        <fullName evidence="3">NusG domain-containing protein</fullName>
    </recommendedName>
</protein>
<comment type="caution">
    <text evidence="1">The sequence shown here is derived from an EMBL/GenBank/DDBJ whole genome shotgun (WGS) entry which is preliminary data.</text>
</comment>
<evidence type="ECO:0008006" key="3">
    <source>
        <dbReference type="Google" id="ProtNLM"/>
    </source>
</evidence>
<reference evidence="2" key="1">
    <citation type="journal article" date="2019" name="Int. J. Syst. Evol. Microbiol.">
        <title>The Global Catalogue of Microorganisms (GCM) 10K type strain sequencing project: providing services to taxonomists for standard genome sequencing and annotation.</title>
        <authorList>
            <consortium name="The Broad Institute Genomics Platform"/>
            <consortium name="The Broad Institute Genome Sequencing Center for Infectious Disease"/>
            <person name="Wu L."/>
            <person name="Ma J."/>
        </authorList>
    </citation>
    <scope>NUCLEOTIDE SEQUENCE [LARGE SCALE GENOMIC DNA]</scope>
    <source>
        <strain evidence="2">JCM 18014</strain>
    </source>
</reference>
<dbReference type="Proteomes" id="UP001500518">
    <property type="component" value="Unassembled WGS sequence"/>
</dbReference>
<name>A0ABP9JX59_9SPHN</name>
<accession>A0ABP9JX59</accession>
<sequence length="130" mass="13358">MPAALLQFLGSLAAVAAIVALAWLVGSRQGAHLSDEKEARELFRLAPGGFEPVDLALDTQGGAAIARDADGRLAILMPHGNQFVFRLLPPGIAIEAKGDSLVIACLPGMRITIGEGVGVWATADSGDNSA</sequence>
<organism evidence="1 2">
    <name type="scientific">Erythrobacter westpacificensis</name>
    <dbReference type="NCBI Taxonomy" id="1055231"/>
    <lineage>
        <taxon>Bacteria</taxon>
        <taxon>Pseudomonadati</taxon>
        <taxon>Pseudomonadota</taxon>
        <taxon>Alphaproteobacteria</taxon>
        <taxon>Sphingomonadales</taxon>
        <taxon>Erythrobacteraceae</taxon>
        <taxon>Erythrobacter/Porphyrobacter group</taxon>
        <taxon>Erythrobacter</taxon>
    </lineage>
</organism>
<proteinExistence type="predicted"/>
<dbReference type="RefSeq" id="WP_346031309.1">
    <property type="nucleotide sequence ID" value="NZ_BAABHV010000001.1"/>
</dbReference>
<dbReference type="EMBL" id="BAABHV010000001">
    <property type="protein sequence ID" value="GAA5046736.1"/>
    <property type="molecule type" value="Genomic_DNA"/>
</dbReference>
<gene>
    <name evidence="1" type="ORF">GCM10023208_02370</name>
</gene>
<keyword evidence="2" id="KW-1185">Reference proteome</keyword>
<evidence type="ECO:0000313" key="1">
    <source>
        <dbReference type="EMBL" id="GAA5046736.1"/>
    </source>
</evidence>
<evidence type="ECO:0000313" key="2">
    <source>
        <dbReference type="Proteomes" id="UP001500518"/>
    </source>
</evidence>